<accession>A0ABW5ZWD6</accession>
<dbReference type="RefSeq" id="WP_194506287.1">
    <property type="nucleotide sequence ID" value="NZ_JADILU010000001.1"/>
</dbReference>
<protein>
    <submittedName>
        <fullName evidence="1">Uncharacterized protein</fullName>
    </submittedName>
</protein>
<dbReference type="EMBL" id="JBHUOS010000010">
    <property type="protein sequence ID" value="MFD2916856.1"/>
    <property type="molecule type" value="Genomic_DNA"/>
</dbReference>
<reference evidence="2" key="1">
    <citation type="journal article" date="2019" name="Int. J. Syst. Evol. Microbiol.">
        <title>The Global Catalogue of Microorganisms (GCM) 10K type strain sequencing project: providing services to taxonomists for standard genome sequencing and annotation.</title>
        <authorList>
            <consortium name="The Broad Institute Genomics Platform"/>
            <consortium name="The Broad Institute Genome Sequencing Center for Infectious Disease"/>
            <person name="Wu L."/>
            <person name="Ma J."/>
        </authorList>
    </citation>
    <scope>NUCLEOTIDE SEQUENCE [LARGE SCALE GENOMIC DNA]</scope>
    <source>
        <strain evidence="2">KCTC 32514</strain>
    </source>
</reference>
<gene>
    <name evidence="1" type="ORF">ACFS29_14470</name>
</gene>
<comment type="caution">
    <text evidence="1">The sequence shown here is derived from an EMBL/GenBank/DDBJ whole genome shotgun (WGS) entry which is preliminary data.</text>
</comment>
<keyword evidence="2" id="KW-1185">Reference proteome</keyword>
<proteinExistence type="predicted"/>
<evidence type="ECO:0000313" key="2">
    <source>
        <dbReference type="Proteomes" id="UP001597548"/>
    </source>
</evidence>
<dbReference type="Proteomes" id="UP001597548">
    <property type="component" value="Unassembled WGS sequence"/>
</dbReference>
<evidence type="ECO:0000313" key="1">
    <source>
        <dbReference type="EMBL" id="MFD2916856.1"/>
    </source>
</evidence>
<organism evidence="1 2">
    <name type="scientific">Psychroserpens luteus</name>
    <dbReference type="NCBI Taxonomy" id="1434066"/>
    <lineage>
        <taxon>Bacteria</taxon>
        <taxon>Pseudomonadati</taxon>
        <taxon>Bacteroidota</taxon>
        <taxon>Flavobacteriia</taxon>
        <taxon>Flavobacteriales</taxon>
        <taxon>Flavobacteriaceae</taxon>
        <taxon>Psychroserpens</taxon>
    </lineage>
</organism>
<sequence>MKLREKKRVIILLKQLSEFLETTDRPKLSIELFMHYTDDELRQIVYSRYYDEWSLKELKTMKRIELIKIIDCDFLIVLWTLNQLEEGIIKV</sequence>
<name>A0ABW5ZWD6_9FLAO</name>